<dbReference type="OrthoDB" id="10051416at2759"/>
<accession>A0A6G1G117</accession>
<reference evidence="5 7" key="1">
    <citation type="submission" date="2020-01" db="EMBL/GenBank/DDBJ databases">
        <authorList>
            <consortium name="DOE Joint Genome Institute"/>
            <person name="Haridas S."/>
            <person name="Albert R."/>
            <person name="Binder M."/>
            <person name="Bloem J."/>
            <person name="Labutti K."/>
            <person name="Salamov A."/>
            <person name="Andreopoulos B."/>
            <person name="Baker S.E."/>
            <person name="Barry K."/>
            <person name="Bills G."/>
            <person name="Bluhm B.H."/>
            <person name="Cannon C."/>
            <person name="Castanera R."/>
            <person name="Culley D.E."/>
            <person name="Daum C."/>
            <person name="Ezra D."/>
            <person name="Gonzalez J.B."/>
            <person name="Henrissat B."/>
            <person name="Kuo A."/>
            <person name="Liang C."/>
            <person name="Lipzen A."/>
            <person name="Lutzoni F."/>
            <person name="Magnuson J."/>
            <person name="Mondo S."/>
            <person name="Nolan M."/>
            <person name="Ohm R."/>
            <person name="Pangilinan J."/>
            <person name="Park H.-J."/>
            <person name="Ramirez L."/>
            <person name="Alfaro M."/>
            <person name="Sun H."/>
            <person name="Tritt A."/>
            <person name="Yoshinaga Y."/>
            <person name="Zwiers L.-H."/>
            <person name="Turgeon B.G."/>
            <person name="Goodwin S.B."/>
            <person name="Spatafora J.W."/>
            <person name="Crous P.W."/>
            <person name="Grigoriev I.V."/>
        </authorList>
    </citation>
    <scope>NUCLEOTIDE SEQUENCE</scope>
    <source>
        <strain evidence="5 7">CBS 781.70</strain>
    </source>
</reference>
<reference evidence="7" key="3">
    <citation type="submission" date="2025-04" db="UniProtKB">
        <authorList>
            <consortium name="RefSeq"/>
        </authorList>
    </citation>
    <scope>IDENTIFICATION</scope>
    <source>
        <strain evidence="7">CBS 781.70</strain>
    </source>
</reference>
<dbReference type="Pfam" id="PF21678">
    <property type="entry name" value="Csf1_N"/>
    <property type="match status" value="2"/>
</dbReference>
<feature type="transmembrane region" description="Helical" evidence="2">
    <location>
        <begin position="20"/>
        <end position="40"/>
    </location>
</feature>
<gene>
    <name evidence="5 7" type="ORF">P152DRAFT_438145</name>
</gene>
<dbReference type="Pfam" id="PF25038">
    <property type="entry name" value="Csf1_C"/>
    <property type="match status" value="1"/>
</dbReference>
<dbReference type="PANTHER" id="PTHR32085:SF3">
    <property type="entry name" value="PROTEIN CSF1"/>
    <property type="match status" value="1"/>
</dbReference>
<evidence type="ECO:0000259" key="4">
    <source>
        <dbReference type="Pfam" id="PF25038"/>
    </source>
</evidence>
<feature type="compositionally biased region" description="Low complexity" evidence="1">
    <location>
        <begin position="1202"/>
        <end position="1215"/>
    </location>
</feature>
<keyword evidence="2" id="KW-0472">Membrane</keyword>
<dbReference type="InterPro" id="IPR048636">
    <property type="entry name" value="Csf1_N"/>
</dbReference>
<proteinExistence type="predicted"/>
<feature type="domain" description="Csf1 C-terminal region" evidence="4">
    <location>
        <begin position="2311"/>
        <end position="3173"/>
    </location>
</feature>
<evidence type="ECO:0000256" key="1">
    <source>
        <dbReference type="SAM" id="MobiDB-lite"/>
    </source>
</evidence>
<organism evidence="5">
    <name type="scientific">Eremomyces bilateralis CBS 781.70</name>
    <dbReference type="NCBI Taxonomy" id="1392243"/>
    <lineage>
        <taxon>Eukaryota</taxon>
        <taxon>Fungi</taxon>
        <taxon>Dikarya</taxon>
        <taxon>Ascomycota</taxon>
        <taxon>Pezizomycotina</taxon>
        <taxon>Dothideomycetes</taxon>
        <taxon>Dothideomycetes incertae sedis</taxon>
        <taxon>Eremomycetales</taxon>
        <taxon>Eremomycetaceae</taxon>
        <taxon>Eremomyces</taxon>
    </lineage>
</organism>
<dbReference type="Proteomes" id="UP000504638">
    <property type="component" value="Unplaced"/>
</dbReference>
<feature type="region of interest" description="Disordered" evidence="1">
    <location>
        <begin position="1157"/>
        <end position="1253"/>
    </location>
</feature>
<feature type="region of interest" description="Disordered" evidence="1">
    <location>
        <begin position="535"/>
        <end position="576"/>
    </location>
</feature>
<feature type="region of interest" description="Disordered" evidence="1">
    <location>
        <begin position="115"/>
        <end position="150"/>
    </location>
</feature>
<evidence type="ECO:0000259" key="3">
    <source>
        <dbReference type="Pfam" id="PF21678"/>
    </source>
</evidence>
<evidence type="ECO:0000256" key="2">
    <source>
        <dbReference type="SAM" id="Phobius"/>
    </source>
</evidence>
<keyword evidence="2" id="KW-0812">Transmembrane</keyword>
<dbReference type="InterPro" id="IPR029636">
    <property type="entry name" value="Csf1"/>
</dbReference>
<dbReference type="GeneID" id="54418172"/>
<feature type="compositionally biased region" description="Polar residues" evidence="1">
    <location>
        <begin position="1223"/>
        <end position="1233"/>
    </location>
</feature>
<evidence type="ECO:0000313" key="6">
    <source>
        <dbReference type="Proteomes" id="UP000504638"/>
    </source>
</evidence>
<evidence type="ECO:0008006" key="8">
    <source>
        <dbReference type="Google" id="ProtNLM"/>
    </source>
</evidence>
<dbReference type="EMBL" id="ML975161">
    <property type="protein sequence ID" value="KAF1811621.1"/>
    <property type="molecule type" value="Genomic_DNA"/>
</dbReference>
<name>A0A6G1G117_9PEZI</name>
<reference evidence="7" key="2">
    <citation type="submission" date="2020-04" db="EMBL/GenBank/DDBJ databases">
        <authorList>
            <consortium name="NCBI Genome Project"/>
        </authorList>
    </citation>
    <scope>NUCLEOTIDE SEQUENCE</scope>
    <source>
        <strain evidence="7">CBS 781.70</strain>
    </source>
</reference>
<keyword evidence="6" id="KW-1185">Reference proteome</keyword>
<dbReference type="GO" id="GO:0006113">
    <property type="term" value="P:fermentation"/>
    <property type="evidence" value="ECO:0007669"/>
    <property type="project" value="InterPro"/>
</dbReference>
<sequence>MSSGGLTPQPLQPEHGLNWVFLVELLVCGILSIFFLFYFNRLFATLVSYGIRAYTWHRFRAYIDIQSLQISLLGGRVFFKNIRYHAHNETILIHSGFITWNYWYRKVQDAAVFEEQSSPGGTDGHSTPGRPSRSPDVDRMETGGVTSSKKPSVRITIQISGLEAFIYNRSPGYDVVVENYLRSVNLSSPTREGSDDQAYSTGFAHGDRMRNVLQKNRPQQEEEDPTSPASSNEKPRLPPAEKPSLPAFIRLFPIYIDCSKGAAVLGNENTPQVVTLKFDRGSGTIDAGSSGPLDIYRQLFKFNVDRPVVQMRPNTDFKSLQLAMAATVKQAEAEPAVVAQDPHRRTWIPESLRRMSTGRRQWLPFLNRSTSSVVDTDKNPSYPHPSKLSVPGHDRWQGLTRYLEDIGENEHDEWESVEYAKASTLADCPRITFCFFWDVPGPVPLEDMVESTTIAPPGYGMEIGIHGGTLSYGPWSDRQRVIFQNLFFPQSFVDAPPPPNLRPGDTRIYPDFSLLLTIDEETTLRIPMREPSKDWKWKGRSTTSSRHKPAGTNKEGHWNRKWSTKRKPEKGSGGSGPRPYAWLDIKVFKETSVRYKMDMYPGESGYSNDLRVDIARCEAYSSVNHGLLLRTGKLTMDADLSNPAVWNALRVWKFRIIAEQLDLFILRDHFFLIIDLSSDWSSGPPGEYHTFVPYQYHIALDFRNPKLYLNSNEANIINSPSDFEDNDFVILGGTSLTADLMIPLDRFLPVNNEITFDVIGQGFSLEMCLPPRNTIHSFLKDPVTAQLEHFSLVGSHCYWAASSPTETDRLTMDVKGDKFGLYLYGFLARHLVKIKDNYFGDFLHFRTLEEFQSRPDREAVAHEVDPELQPVRGSDLDVVLSISVHDASVVLPKHLYDAEAGIVIDMEFANVDLRFTNYYMDLAADFSPLNFGSGSSISEPGAAGPTEIFLDFTSLAGHRLFGLPNAEPTYDCIWDLRIGQVVGEISSLFLNNLVHGAQAFAFSFEDEENSSPMADPFLVNDVTFLRVRTELVRLWLRLDPDAIMVEIGPANIELNDLCDLLFSQRVSIQMPSLTLSCVDTSHLHRHRSQVDHGDQPKTYAYLHTGLSVNVMQRSLNFPEKRAAQQHHLRQHDCRTNRVPFLISPDPLHIEDSEDNLRSKIDDPASSFPLVPSPMHHDLGDFDSIMTSTMPGNSGSRSRHEQWQSSSSSGASIASSIRRHGNRATGTPMNTPRSNHAHDHITPTVDSVGATSSRRISDMNASTKTDGTTPSLAFSTPLAAPRFPLESFVDETFDIPTFRLHREPPSADDDDIGAEFNDVINRRQDDALVSTTVMVTLNPGVQAVFTTRGFNAILRVIDIIQCQDAETLLDSWQIRTMSRIITKRDLPSRPSSSLDIGLTIPDGAVRFTNRRTLENMSGLEIARDDIELQLSNLSVRARTKHVSGSSSSQDHFLLHASLKRADVATTTVSASRSSQLCLFQCEDILTWLTSTSSLNATLSVRKVGLDMQSVHFTTFFLAMEGILELADAFSNQIKSITLEEPRRLVDLVHHLVLAGGSSTDPVFMTRPSYMLRAITDHLRNHDSWKIISRFRHMYRTSSIVSYDSKSFEETPTSSLLSDIVAWDQWRTWELPSVEKSVAMEPLHAPQSSAPDTSAPLAMTLSFRCGLLNVSVDSGVDQSAVILHNFSLAFSHTPQLSPSGLLVSSLPEQSRVIQIGAELLAIQFQWMLLEGVQSLLENSKGWTRMNAASKQPQPRGSSPAKGSRRLQLVAVIDSTDLSLKSRHLRLGNAMDNLSCSLILAQESEESKSDMSNVVLHASNALCAVVSSQRKLITLALSLPTFAAALSKPNDSGNAKQWTVQGQSELVDLNIEEHVPGLLELADDVLRNEAVDIMKFTNSAAPHAEHTIASAAPKVRRELPSLQLSLSLQSYRVHIRLLPSVAYSFSGSTAQLWVQPTLDLVRTLNIHIDVGRHFHELDSFGPDSSLAISKFTMPQINARLSIEQLHNQIFLRANVISEKLVLDASALHGVLLTIQKPEVSRTIQAAQEDVRAIQGHLAALRPAPSGARMRTVDPLGFDCQLWLQGLLIKTVAPSSGDLAPEAHLMFGLGAVLLDIRDGKRLQAQPAAFPDLHFQVHKIFADLVLKKDERTTPVGNAVLACDIRSTQRNGSEQGRIYHLRSDRVDVNISAETASTVADVLNHLQERLRDIDLSREKEYLRRFRHRKMADSSTALDQGNGETPADPLSSTGIFTSPFNVLVRHVQIAWIVQSEAKRAAPQDDDLILSIQLIELSSRSRSGARLAINDLQVQLVPQSQVDRTQRSRNSALLPEMVFNVFYSSSEQDWRLSFQAAGKSLDLRLDSKFIHPLNTVQQSIKLAMQRFRSAAENWTDSTPTGTVQRTSIFKTKKLSSLVVDADFSGAVVHLTGGASTSIKSHVPAFPPSTGNGLNTTTVLRSPGMALKVEFKDDNASSTLDGELKISASSNIVYPALVPLVREISDTVKDIVWNSESKDTNMTGSRFLEDENLLKADPTTLLGRTKLNFGIRICQQDFALNCHPFARVLAVASFDQIYVLTSSITSPEYGDFFCVTAKAENLEVSVRHQYSRDSTFKFNIESATLSLMNSKYLSGVAGISAILKVNPIKTQVNARQLQDFLIFRDIWLPSDSAKASTPNVDEANEQVEYLVQRYQQVTAATAFPWNATVAIEAIAADVDLGQGIGKSTLSVANLWASSRKRSNWQQELCIAFETVAVTGSGRTSGFVRLNDLRLQTSISWPLQEGRVRRQTPLIHASLGFDRLQAKAAFDYQVFAIADIRAFEFIMYNTRDPKLGAADRLIAILDGAEVFAFCTSTTAAQAIAFSQAVERLVQDNQAAYAQTVKELERSIQRRRSSSARQAQASLQASQTPNPEKSHAFISLHTDVVVTLRTLCLGVFPANFSDPQLFLLEASDTQARFAVLLEDDSQVHSGLGMTLGHLNVALGVIPHPTPHTSAAELTVEDVVASARSARGGTILRVPKVVASMQTWHQPQSNLVNYIFKSSFEGKVDVGWNYSRIGFIRNMWDNHSKTLASRLGKPLPEAVVKITTEPDEGDGQPTSTRGPQGKITAVVNVPQSRFTYTALEPPVIETPQLRDMGEATPPLEWIGLHRDRLPNVTHQIILVPLLEVAKEVDAAYKRILGSS</sequence>
<dbReference type="GO" id="GO:0016020">
    <property type="term" value="C:membrane"/>
    <property type="evidence" value="ECO:0007669"/>
    <property type="project" value="InterPro"/>
</dbReference>
<evidence type="ECO:0000313" key="7">
    <source>
        <dbReference type="RefSeq" id="XP_033533252.1"/>
    </source>
</evidence>
<dbReference type="RefSeq" id="XP_033533252.1">
    <property type="nucleotide sequence ID" value="XM_033677602.1"/>
</dbReference>
<feature type="domain" description="Csf1 N-terminal" evidence="3">
    <location>
        <begin position="578"/>
        <end position="854"/>
    </location>
</feature>
<dbReference type="PANTHER" id="PTHR32085">
    <property type="entry name" value="PROTEIN CSF1"/>
    <property type="match status" value="1"/>
</dbReference>
<dbReference type="InterPro" id="IPR056779">
    <property type="entry name" value="Csf1_C"/>
</dbReference>
<protein>
    <recommendedName>
        <fullName evidence="8">Fermentation associated protein</fullName>
    </recommendedName>
</protein>
<evidence type="ECO:0000313" key="5">
    <source>
        <dbReference type="EMBL" id="KAF1811621.1"/>
    </source>
</evidence>
<feature type="compositionally biased region" description="Polar residues" evidence="1">
    <location>
        <begin position="1184"/>
        <end position="1194"/>
    </location>
</feature>
<feature type="domain" description="Csf1 N-terminal" evidence="3">
    <location>
        <begin position="33"/>
        <end position="537"/>
    </location>
</feature>
<feature type="compositionally biased region" description="Basic residues" evidence="1">
    <location>
        <begin position="559"/>
        <end position="568"/>
    </location>
</feature>
<feature type="region of interest" description="Disordered" evidence="1">
    <location>
        <begin position="186"/>
        <end position="242"/>
    </location>
</feature>
<keyword evidence="2" id="KW-1133">Transmembrane helix</keyword>